<dbReference type="Pfam" id="PF19444">
    <property type="entry name" value="MTP_lip_bd"/>
    <property type="match status" value="1"/>
</dbReference>
<comment type="caution">
    <text evidence="9">The sequence shown here is derived from an EMBL/GenBank/DDBJ whole genome shotgun (WGS) entry which is preliminary data.</text>
</comment>
<feature type="non-terminal residue" evidence="9">
    <location>
        <position position="887"/>
    </location>
</feature>
<dbReference type="InterPro" id="IPR045811">
    <property type="entry name" value="MTP_lip-bd"/>
</dbReference>
<keyword evidence="3" id="KW-0732">Signal</keyword>
<accession>A0A7L4LLD5</accession>
<dbReference type="InterPro" id="IPR015816">
    <property type="entry name" value="Vitellinogen_b-sht_N"/>
</dbReference>
<dbReference type="GO" id="GO:0005794">
    <property type="term" value="C:Golgi apparatus"/>
    <property type="evidence" value="ECO:0007669"/>
    <property type="project" value="TreeGrafter"/>
</dbReference>
<dbReference type="PANTHER" id="PTHR13024">
    <property type="entry name" value="MICROSOMAL TRIGLYCERIDE TRANSFER PROTEIN, LARGE SUBUNIT"/>
    <property type="match status" value="1"/>
</dbReference>
<evidence type="ECO:0000256" key="7">
    <source>
        <dbReference type="PROSITE-ProRule" id="PRU00557"/>
    </source>
</evidence>
<evidence type="ECO:0000259" key="8">
    <source>
        <dbReference type="PROSITE" id="PS51211"/>
    </source>
</evidence>
<dbReference type="Pfam" id="PF01347">
    <property type="entry name" value="Vitellogenin_N"/>
    <property type="match status" value="1"/>
</dbReference>
<evidence type="ECO:0000256" key="1">
    <source>
        <dbReference type="ARBA" id="ARBA00004240"/>
    </source>
</evidence>
<comment type="subcellular location">
    <subcellularLocation>
        <location evidence="1">Endoplasmic reticulum</location>
    </subcellularLocation>
</comment>
<dbReference type="GO" id="GO:0005548">
    <property type="term" value="F:phospholipid transporter activity"/>
    <property type="evidence" value="ECO:0007669"/>
    <property type="project" value="InterPro"/>
</dbReference>
<evidence type="ECO:0000256" key="3">
    <source>
        <dbReference type="ARBA" id="ARBA00022729"/>
    </source>
</evidence>
<evidence type="ECO:0000313" key="9">
    <source>
        <dbReference type="EMBL" id="NXY66197.1"/>
    </source>
</evidence>
<dbReference type="GO" id="GO:0008289">
    <property type="term" value="F:lipid binding"/>
    <property type="evidence" value="ECO:0007669"/>
    <property type="project" value="InterPro"/>
</dbReference>
<dbReference type="PANTHER" id="PTHR13024:SF1">
    <property type="entry name" value="MICROSOMAL TRIGLYCERIDE TRANSFER PROTEIN LARGE SUBUNIT"/>
    <property type="match status" value="1"/>
</dbReference>
<dbReference type="GO" id="GO:0042632">
    <property type="term" value="P:cholesterol homeostasis"/>
    <property type="evidence" value="ECO:0007669"/>
    <property type="project" value="TreeGrafter"/>
</dbReference>
<dbReference type="AlphaFoldDB" id="A0A7L4LLD5"/>
<evidence type="ECO:0000313" key="10">
    <source>
        <dbReference type="Proteomes" id="UP000576729"/>
    </source>
</evidence>
<keyword evidence="4" id="KW-0256">Endoplasmic reticulum</keyword>
<dbReference type="SUPFAM" id="SSF56968">
    <property type="entry name" value="Lipovitellin-phosvitin complex, beta-sheet shell regions"/>
    <property type="match status" value="1"/>
</dbReference>
<feature type="domain" description="Vitellogenin" evidence="8">
    <location>
        <begin position="22"/>
        <end position="656"/>
    </location>
</feature>
<dbReference type="InterPro" id="IPR011030">
    <property type="entry name" value="Lipovitellin_superhlx_dom"/>
</dbReference>
<sequence length="887" mass="99463">LVNSQMLFLFAFQTGHTTGPSLNNDKLYKFAYSAEVYVNRVKASLQKSAGYRISSGVDVNLLWRNPDNDDDQLIKITITDVQIENVNERPAAKNIFEGKSTEKIIRKEYLEALQRPIVLELVRGKVKTFYSYENEPGFTQNIKRGLASLFQLQLHSGSSREVDISGKCNTTYHVRQDQVTKIKDLDSCEIEKKGFTSHNRIVDVNTKATSSSIYVLEDSFIKSIKAEENFAFVLNYRRKTGVKIVSKQRLELKSIQAGLGLIAAKQVASVIKTLDPNYVAVPLEAEPVKSECKKCPSLSEHWQSIREHMHPDKLSKPEAAKSFLSFIQNMRKATKEEILKIIKSENKEFLPQMVDAITSAQTPESLEAILEFLDFKDASTFILQERFLYACGFASHPSEALLKSLTEKFKGDVAKEEIRETLVIIMGALIRKLCDKGGCKLPAVVEAKRLILNRLEKAKKDDNVRMYLLALKNAVLPEAIPVLLKYAESGEGPISSLAATVLQRYNPSFVTKEVKETMNRIYHQTRKVHEKTVRTTAAAILLNSNPSYMEVKNILLSIGELPMEMNKYMLSMIQDILHFEMPASKIIRQVLKDMRTHNYDRFSKMGSSSAYTGYVIRGPDVSSTYSLDILYSGSGILRRSNMNIHVFDRNAELHAIQVVIEAQGLESIIAATPDEGEENLDSFAGMSPILFDIQLRPVTFFQGYGDLMSKMLSATGDPMNVVKGLILVTDFLQEIQLQSGPTASAEFLGGLAIDISGGMEFSLWYQESKTNVKNRIAAFISGNAEVDSFFLKTGIETTLEGETALDFISTVQFSQYPFLVCMQMDRVDSPFRAHMTKYESLPSGRRYTARSGKTAALAGNEFPLHQENSNMCKKVFGAKSDSASSWF</sequence>
<dbReference type="SUPFAM" id="SSF48431">
    <property type="entry name" value="Lipovitellin-phosvitin complex, superhelical domain"/>
    <property type="match status" value="1"/>
</dbReference>
<keyword evidence="10" id="KW-1185">Reference proteome</keyword>
<evidence type="ECO:0000256" key="4">
    <source>
        <dbReference type="ARBA" id="ARBA00022824"/>
    </source>
</evidence>
<proteinExistence type="predicted"/>
<dbReference type="SMART" id="SM00638">
    <property type="entry name" value="LPD_N"/>
    <property type="match status" value="1"/>
</dbReference>
<dbReference type="Gene3D" id="1.25.10.20">
    <property type="entry name" value="Vitellinogen, superhelical"/>
    <property type="match status" value="1"/>
</dbReference>
<keyword evidence="2" id="KW-0813">Transport</keyword>
<dbReference type="InterPro" id="IPR015819">
    <property type="entry name" value="Lipid_transp_b-sht_shell"/>
</dbReference>
<dbReference type="GO" id="GO:0042157">
    <property type="term" value="P:lipoprotein metabolic process"/>
    <property type="evidence" value="ECO:0007669"/>
    <property type="project" value="TreeGrafter"/>
</dbReference>
<dbReference type="InterPro" id="IPR001747">
    <property type="entry name" value="Vitellogenin_N"/>
</dbReference>
<dbReference type="GO" id="GO:0005783">
    <property type="term" value="C:endoplasmic reticulum"/>
    <property type="evidence" value="ECO:0007669"/>
    <property type="project" value="UniProtKB-SubCell"/>
</dbReference>
<keyword evidence="6" id="KW-1015">Disulfide bond</keyword>
<feature type="non-terminal residue" evidence="9">
    <location>
        <position position="1"/>
    </location>
</feature>
<evidence type="ECO:0000256" key="2">
    <source>
        <dbReference type="ARBA" id="ARBA00022448"/>
    </source>
</evidence>
<dbReference type="EMBL" id="VWPU01023386">
    <property type="protein sequence ID" value="NXY66197.1"/>
    <property type="molecule type" value="Genomic_DNA"/>
</dbReference>
<dbReference type="FunFam" id="2.30.230.10:FF:000001">
    <property type="entry name" value="Microsomal triglyceride transfer protein large subunit"/>
    <property type="match status" value="1"/>
</dbReference>
<reference evidence="9 10" key="1">
    <citation type="submission" date="2019-09" db="EMBL/GenBank/DDBJ databases">
        <title>Bird 10,000 Genomes (B10K) Project - Family phase.</title>
        <authorList>
            <person name="Zhang G."/>
        </authorList>
    </citation>
    <scope>NUCLEOTIDE SEQUENCE [LARGE SCALE GENOMIC DNA]</scope>
    <source>
        <strain evidence="9">B10K-OTA-212792</strain>
        <tissue evidence="9">Blood</tissue>
    </source>
</reference>
<dbReference type="GO" id="GO:0120013">
    <property type="term" value="F:lipid transfer activity"/>
    <property type="evidence" value="ECO:0007669"/>
    <property type="project" value="UniProtKB-ARBA"/>
</dbReference>
<dbReference type="Gene3D" id="2.30.230.10">
    <property type="entry name" value="Lipovitellin, beta-sheet shell regions, chain A"/>
    <property type="match status" value="1"/>
</dbReference>
<dbReference type="InterPro" id="IPR039988">
    <property type="entry name" value="MTTP"/>
</dbReference>
<dbReference type="GO" id="GO:0016323">
    <property type="term" value="C:basolateral plasma membrane"/>
    <property type="evidence" value="ECO:0007669"/>
    <property type="project" value="TreeGrafter"/>
</dbReference>
<gene>
    <name evidence="9" type="primary">Mttp_1</name>
    <name evidence="9" type="ORF">CALWIL_R03854</name>
</gene>
<protein>
    <submittedName>
        <fullName evidence="9">MTP protein</fullName>
    </submittedName>
</protein>
<dbReference type="FunFam" id="1.25.10.20:FF:000001">
    <property type="entry name" value="microsomal triglyceride transfer protein large subunit"/>
    <property type="match status" value="1"/>
</dbReference>
<dbReference type="Proteomes" id="UP000576729">
    <property type="component" value="Unassembled WGS sequence"/>
</dbReference>
<evidence type="ECO:0000256" key="6">
    <source>
        <dbReference type="ARBA" id="ARBA00023157"/>
    </source>
</evidence>
<name>A0A7L4LLD5_9CORV</name>
<comment type="caution">
    <text evidence="7">Lacks conserved residue(s) required for the propagation of feature annotation.</text>
</comment>
<organism evidence="9 10">
    <name type="scientific">Callaeas wilsoni</name>
    <name type="common">North Island kokako</name>
    <dbReference type="NCBI Taxonomy" id="1347786"/>
    <lineage>
        <taxon>Eukaryota</taxon>
        <taxon>Metazoa</taxon>
        <taxon>Chordata</taxon>
        <taxon>Craniata</taxon>
        <taxon>Vertebrata</taxon>
        <taxon>Euteleostomi</taxon>
        <taxon>Archelosauria</taxon>
        <taxon>Archosauria</taxon>
        <taxon>Dinosauria</taxon>
        <taxon>Saurischia</taxon>
        <taxon>Theropoda</taxon>
        <taxon>Coelurosauria</taxon>
        <taxon>Aves</taxon>
        <taxon>Neognathae</taxon>
        <taxon>Neoaves</taxon>
        <taxon>Telluraves</taxon>
        <taxon>Australaves</taxon>
        <taxon>Passeriformes</taxon>
        <taxon>Corvoidea</taxon>
        <taxon>Callaeidae</taxon>
        <taxon>Callaeas</taxon>
    </lineage>
</organism>
<keyword evidence="5" id="KW-0445">Lipid transport</keyword>
<evidence type="ECO:0000256" key="5">
    <source>
        <dbReference type="ARBA" id="ARBA00023055"/>
    </source>
</evidence>
<dbReference type="PROSITE" id="PS51211">
    <property type="entry name" value="VITELLOGENIN"/>
    <property type="match status" value="1"/>
</dbReference>